<keyword evidence="2" id="KW-1185">Reference proteome</keyword>
<feature type="non-terminal residue" evidence="1">
    <location>
        <position position="1"/>
    </location>
</feature>
<accession>A0A2N3HJR1</accession>
<sequence length="293" mass="29144">TTQLATTAFVAAANATNANLTGPITSSGNTTSVASQTGTGSKFVMDTSPTLVTPVLGVATATSVNGTTIPTSKTLVVTTDKLNVLASTTSAELAGVISDETGTGNVVLSVSPTFTGAPVAPTATAGTNTTQLATTAFVTTANATNANLTGMVTSVGNVASLGSFTSANLSGAVTDETGTGTVVFANSPTFTGTPLAPTPTAGDNSTKIATTAFVAAAASLVREVADEFTATASQTSFALTQTPSSNSKVKMYVNGIRISNTAYSVSGNTLTYNPDNNGGPLAVGDRIQMDFYY</sequence>
<name>A0A2N3HJR1_9FLAO</name>
<protein>
    <submittedName>
        <fullName evidence="1">Uncharacterized protein</fullName>
    </submittedName>
</protein>
<gene>
    <name evidence="1" type="ORF">CSW08_09400</name>
</gene>
<organism evidence="1 2">
    <name type="scientific">Confluentibacter flavum</name>
    <dbReference type="NCBI Taxonomy" id="1909700"/>
    <lineage>
        <taxon>Bacteria</taxon>
        <taxon>Pseudomonadati</taxon>
        <taxon>Bacteroidota</taxon>
        <taxon>Flavobacteriia</taxon>
        <taxon>Flavobacteriales</taxon>
        <taxon>Flavobacteriaceae</taxon>
        <taxon>Confluentibacter</taxon>
    </lineage>
</organism>
<dbReference type="Proteomes" id="UP000233435">
    <property type="component" value="Unassembled WGS sequence"/>
</dbReference>
<dbReference type="AlphaFoldDB" id="A0A2N3HJR1"/>
<evidence type="ECO:0000313" key="2">
    <source>
        <dbReference type="Proteomes" id="UP000233435"/>
    </source>
</evidence>
<comment type="caution">
    <text evidence="1">The sequence shown here is derived from an EMBL/GenBank/DDBJ whole genome shotgun (WGS) entry which is preliminary data.</text>
</comment>
<proteinExistence type="predicted"/>
<dbReference type="EMBL" id="PJEO01000031">
    <property type="protein sequence ID" value="PKQ45220.1"/>
    <property type="molecule type" value="Genomic_DNA"/>
</dbReference>
<evidence type="ECO:0000313" key="1">
    <source>
        <dbReference type="EMBL" id="PKQ45220.1"/>
    </source>
</evidence>
<reference evidence="1 2" key="1">
    <citation type="submission" date="2017-12" db="EMBL/GenBank/DDBJ databases">
        <title>Confluentibacter flavum sp. nov., isolated from the saline lake.</title>
        <authorList>
            <person name="Yu L."/>
        </authorList>
    </citation>
    <scope>NUCLEOTIDE SEQUENCE [LARGE SCALE GENOMIC DNA]</scope>
    <source>
        <strain evidence="1 2">3B</strain>
    </source>
</reference>
<dbReference type="RefSeq" id="WP_203226867.1">
    <property type="nucleotide sequence ID" value="NZ_PJEO01000031.1"/>
</dbReference>